<protein>
    <recommendedName>
        <fullName evidence="2">C2H2-type domain-containing protein</fullName>
    </recommendedName>
</protein>
<organism evidence="3 4">
    <name type="scientific">Lasiosphaeris hirsuta</name>
    <dbReference type="NCBI Taxonomy" id="260670"/>
    <lineage>
        <taxon>Eukaryota</taxon>
        <taxon>Fungi</taxon>
        <taxon>Dikarya</taxon>
        <taxon>Ascomycota</taxon>
        <taxon>Pezizomycotina</taxon>
        <taxon>Sordariomycetes</taxon>
        <taxon>Sordariomycetidae</taxon>
        <taxon>Sordariales</taxon>
        <taxon>Lasiosphaeriaceae</taxon>
        <taxon>Lasiosphaeris</taxon>
    </lineage>
</organism>
<feature type="region of interest" description="Disordered" evidence="1">
    <location>
        <begin position="25"/>
        <end position="107"/>
    </location>
</feature>
<sequence>MDRDEFTMLPKHLLDDEDELVASDLTPQAAKKAAAAPASASIPAPVPTNTRVLGRRGRPTNWRPGSGSYTTVRGTAGSSAPRPKPKKPAAEGKRRGRPPKNPPLTPREIYLKLTPKFIPFICEWEGCPAELQNLETLRRHLLIVHGKSTTCKWADCSSKHEMPLDLPTREAFEAHIEQAHLVPYAWHLGDGPRNSSGYSPDPTAVPPINPLSVAVLNKRGNGKGKGKGRDDTPPLPTYLFDAHGNQVTPSVHNQQLETDEDRRKRRQRLARLNQQRDNNAPEEPIRSREEIAAMSAAISAKKARQRMFRDYRVAVCGGGDGKPPKYGEEWRGNIMPDTHIEED</sequence>
<dbReference type="PROSITE" id="PS00028">
    <property type="entry name" value="ZINC_FINGER_C2H2_1"/>
    <property type="match status" value="1"/>
</dbReference>
<feature type="compositionally biased region" description="Basic and acidic residues" evidence="1">
    <location>
        <begin position="322"/>
        <end position="331"/>
    </location>
</feature>
<dbReference type="EMBL" id="JAUKUA010000007">
    <property type="protein sequence ID" value="KAK0705314.1"/>
    <property type="molecule type" value="Genomic_DNA"/>
</dbReference>
<dbReference type="InterPro" id="IPR013087">
    <property type="entry name" value="Znf_C2H2_type"/>
</dbReference>
<name>A0AA39ZX74_9PEZI</name>
<dbReference type="Proteomes" id="UP001172102">
    <property type="component" value="Unassembled WGS sequence"/>
</dbReference>
<dbReference type="AlphaFoldDB" id="A0AA39ZX74"/>
<comment type="caution">
    <text evidence="3">The sequence shown here is derived from an EMBL/GenBank/DDBJ whole genome shotgun (WGS) entry which is preliminary data.</text>
</comment>
<keyword evidence="4" id="KW-1185">Reference proteome</keyword>
<dbReference type="SMART" id="SM00355">
    <property type="entry name" value="ZnF_C2H2"/>
    <property type="match status" value="2"/>
</dbReference>
<reference evidence="3" key="1">
    <citation type="submission" date="2023-06" db="EMBL/GenBank/DDBJ databases">
        <title>Genome-scale phylogeny and comparative genomics of the fungal order Sordariales.</title>
        <authorList>
            <consortium name="Lawrence Berkeley National Laboratory"/>
            <person name="Hensen N."/>
            <person name="Bonometti L."/>
            <person name="Westerberg I."/>
            <person name="Brannstrom I.O."/>
            <person name="Guillou S."/>
            <person name="Cros-Aarteil S."/>
            <person name="Calhoun S."/>
            <person name="Haridas S."/>
            <person name="Kuo A."/>
            <person name="Mondo S."/>
            <person name="Pangilinan J."/>
            <person name="Riley R."/>
            <person name="Labutti K."/>
            <person name="Andreopoulos B."/>
            <person name="Lipzen A."/>
            <person name="Chen C."/>
            <person name="Yanf M."/>
            <person name="Daum C."/>
            <person name="Ng V."/>
            <person name="Clum A."/>
            <person name="Steindorff A."/>
            <person name="Ohm R."/>
            <person name="Martin F."/>
            <person name="Silar P."/>
            <person name="Natvig D."/>
            <person name="Lalanne C."/>
            <person name="Gautier V."/>
            <person name="Ament-Velasquez S.L."/>
            <person name="Kruys A."/>
            <person name="Hutchinson M.I."/>
            <person name="Powell A.J."/>
            <person name="Barry K."/>
            <person name="Miller A.N."/>
            <person name="Grigoriev I.V."/>
            <person name="Debuchy R."/>
            <person name="Gladieux P."/>
            <person name="Thoren M.H."/>
            <person name="Johannesson H."/>
        </authorList>
    </citation>
    <scope>NUCLEOTIDE SEQUENCE</scope>
    <source>
        <strain evidence="3">SMH4607-1</strain>
    </source>
</reference>
<feature type="compositionally biased region" description="Polar residues" evidence="1">
    <location>
        <begin position="245"/>
        <end position="256"/>
    </location>
</feature>
<evidence type="ECO:0000256" key="1">
    <source>
        <dbReference type="SAM" id="MobiDB-lite"/>
    </source>
</evidence>
<feature type="compositionally biased region" description="Low complexity" evidence="1">
    <location>
        <begin position="29"/>
        <end position="43"/>
    </location>
</feature>
<evidence type="ECO:0000313" key="3">
    <source>
        <dbReference type="EMBL" id="KAK0705314.1"/>
    </source>
</evidence>
<evidence type="ECO:0000313" key="4">
    <source>
        <dbReference type="Proteomes" id="UP001172102"/>
    </source>
</evidence>
<gene>
    <name evidence="3" type="ORF">B0H67DRAFT_649659</name>
</gene>
<accession>A0AA39ZX74</accession>
<feature type="region of interest" description="Disordered" evidence="1">
    <location>
        <begin position="216"/>
        <end position="263"/>
    </location>
</feature>
<proteinExistence type="predicted"/>
<feature type="region of interest" description="Disordered" evidence="1">
    <location>
        <begin position="320"/>
        <end position="343"/>
    </location>
</feature>
<evidence type="ECO:0000259" key="2">
    <source>
        <dbReference type="PROSITE" id="PS00028"/>
    </source>
</evidence>
<feature type="domain" description="C2H2-type" evidence="2">
    <location>
        <begin position="122"/>
        <end position="145"/>
    </location>
</feature>